<dbReference type="InterPro" id="IPR050931">
    <property type="entry name" value="Mito_Protein_Transport_Metaxin"/>
</dbReference>
<accession>A0A507B0E5</accession>
<dbReference type="SFLD" id="SFLDG01180">
    <property type="entry name" value="SUF1"/>
    <property type="match status" value="1"/>
</dbReference>
<evidence type="ECO:0000313" key="4">
    <source>
        <dbReference type="EMBL" id="TPX12184.1"/>
    </source>
</evidence>
<dbReference type="Pfam" id="PF17172">
    <property type="entry name" value="GST_N_4"/>
    <property type="match status" value="1"/>
</dbReference>
<keyword evidence="5" id="KW-1185">Reference proteome</keyword>
<comment type="similarity">
    <text evidence="2">Belongs to the GST superfamily.</text>
</comment>
<proteinExistence type="inferred from homology"/>
<evidence type="ECO:0000259" key="3">
    <source>
        <dbReference type="Pfam" id="PF17172"/>
    </source>
</evidence>
<dbReference type="GeneID" id="41974517"/>
<organism evidence="4 5">
    <name type="scientific">Thyridium curvatum</name>
    <dbReference type="NCBI Taxonomy" id="1093900"/>
    <lineage>
        <taxon>Eukaryota</taxon>
        <taxon>Fungi</taxon>
        <taxon>Dikarya</taxon>
        <taxon>Ascomycota</taxon>
        <taxon>Pezizomycotina</taxon>
        <taxon>Sordariomycetes</taxon>
        <taxon>Sordariomycetidae</taxon>
        <taxon>Thyridiales</taxon>
        <taxon>Thyridiaceae</taxon>
        <taxon>Thyridium</taxon>
    </lineage>
</organism>
<dbReference type="RefSeq" id="XP_030993895.1">
    <property type="nucleotide sequence ID" value="XM_031141773.1"/>
</dbReference>
<feature type="domain" description="Thioredoxin-like fold" evidence="3">
    <location>
        <begin position="26"/>
        <end position="125"/>
    </location>
</feature>
<evidence type="ECO:0000313" key="5">
    <source>
        <dbReference type="Proteomes" id="UP000319257"/>
    </source>
</evidence>
<gene>
    <name evidence="4" type="ORF">E0L32_007070</name>
</gene>
<dbReference type="AlphaFoldDB" id="A0A507B0E5"/>
<comment type="caution">
    <text evidence="4">The sequence shown here is derived from an EMBL/GenBank/DDBJ whole genome shotgun (WGS) entry which is preliminary data.</text>
</comment>
<dbReference type="PANTHER" id="PTHR12289:SF41">
    <property type="entry name" value="FAILED AXON CONNECTIONS-RELATED"/>
    <property type="match status" value="1"/>
</dbReference>
<dbReference type="EMBL" id="SKBQ01000042">
    <property type="protein sequence ID" value="TPX12184.1"/>
    <property type="molecule type" value="Genomic_DNA"/>
</dbReference>
<dbReference type="GO" id="GO:0005737">
    <property type="term" value="C:cytoplasm"/>
    <property type="evidence" value="ECO:0007669"/>
    <property type="project" value="TreeGrafter"/>
</dbReference>
<dbReference type="InterPro" id="IPR040079">
    <property type="entry name" value="Glutathione_S-Trfase"/>
</dbReference>
<reference evidence="4 5" key="1">
    <citation type="submission" date="2019-06" db="EMBL/GenBank/DDBJ databases">
        <title>Draft genome sequence of the filamentous fungus Phialemoniopsis curvata isolated from diesel fuel.</title>
        <authorList>
            <person name="Varaljay V.A."/>
            <person name="Lyon W.J."/>
            <person name="Crouch A.L."/>
            <person name="Drake C.E."/>
            <person name="Hollomon J.M."/>
            <person name="Nadeau L.J."/>
            <person name="Nunn H.S."/>
            <person name="Stevenson B.S."/>
            <person name="Bojanowski C.L."/>
            <person name="Crookes-Goodson W.J."/>
        </authorList>
    </citation>
    <scope>NUCLEOTIDE SEQUENCE [LARGE SCALE GENOMIC DNA]</scope>
    <source>
        <strain evidence="4 5">D216</strain>
    </source>
</reference>
<dbReference type="InterPro" id="IPR012336">
    <property type="entry name" value="Thioredoxin-like_fold"/>
</dbReference>
<dbReference type="SFLD" id="SFLDG01200">
    <property type="entry name" value="SUF1.1"/>
    <property type="match status" value="1"/>
</dbReference>
<dbReference type="InterPro" id="IPR026928">
    <property type="entry name" value="FAX/IsoI-like"/>
</dbReference>
<name>A0A507B0E5_9PEZI</name>
<evidence type="ECO:0000256" key="2">
    <source>
        <dbReference type="ARBA" id="ARBA00007409"/>
    </source>
</evidence>
<dbReference type="SFLD" id="SFLDS00019">
    <property type="entry name" value="Glutathione_Transferase_(cytos"/>
    <property type="match status" value="1"/>
</dbReference>
<dbReference type="STRING" id="1093900.A0A507B0E5"/>
<sequence>MARVPSDPEIIVFRGWLDRGKHVWSPFVTKLELRLRLAGVPYAAEAGSLSDAPKGKLPYMSYKAGETSFKMGDSALISRRLTEEGVIPDLNARLSGAERAQDLALRTLLEDKLYFIHNYELWEQNYYVMRDHILASLPWPMRVGVGIMIYRDTMARLRGQGVGRHSAEEISLFRDEIWQGVADTLIEAKAESPVSGNECFWVFGGDAPTEADTTLFGFIVAVTMCAMIDMWSRPASQETIQRFPIILDYAGRIQDKYFADYEKWVI</sequence>
<dbReference type="InParanoid" id="A0A507B0E5"/>
<dbReference type="OrthoDB" id="5809458at2759"/>
<comment type="similarity">
    <text evidence="1">Belongs to the FAX family.</text>
</comment>
<protein>
    <recommendedName>
        <fullName evidence="3">Thioredoxin-like fold domain-containing protein</fullName>
    </recommendedName>
</protein>
<dbReference type="Proteomes" id="UP000319257">
    <property type="component" value="Unassembled WGS sequence"/>
</dbReference>
<dbReference type="PANTHER" id="PTHR12289">
    <property type="entry name" value="METAXIN RELATED"/>
    <property type="match status" value="1"/>
</dbReference>
<evidence type="ECO:0000256" key="1">
    <source>
        <dbReference type="ARBA" id="ARBA00006475"/>
    </source>
</evidence>